<sequence>MADVRGSFEFSRRSAAGGLENDHCKKNLSARSISIIVQSRAPARRRTYCWDVTRSEREAEVEGGNHSHVFVDVGISAFAHFRNSAVASLPARVHGSGHGEGKGSWQFDP</sequence>
<gene>
    <name evidence="1" type="ORF">MARPO_2703s0001</name>
</gene>
<dbReference type="AlphaFoldDB" id="A0A2R6VXP5"/>
<keyword evidence="2" id="KW-1185">Reference proteome</keyword>
<reference evidence="2" key="1">
    <citation type="journal article" date="2017" name="Cell">
        <title>Insights into land plant evolution garnered from the Marchantia polymorpha genome.</title>
        <authorList>
            <person name="Bowman J.L."/>
            <person name="Kohchi T."/>
            <person name="Yamato K.T."/>
            <person name="Jenkins J."/>
            <person name="Shu S."/>
            <person name="Ishizaki K."/>
            <person name="Yamaoka S."/>
            <person name="Nishihama R."/>
            <person name="Nakamura Y."/>
            <person name="Berger F."/>
            <person name="Adam C."/>
            <person name="Aki S.S."/>
            <person name="Althoff F."/>
            <person name="Araki T."/>
            <person name="Arteaga-Vazquez M.A."/>
            <person name="Balasubrmanian S."/>
            <person name="Barry K."/>
            <person name="Bauer D."/>
            <person name="Boehm C.R."/>
            <person name="Briginshaw L."/>
            <person name="Caballero-Perez J."/>
            <person name="Catarino B."/>
            <person name="Chen F."/>
            <person name="Chiyoda S."/>
            <person name="Chovatia M."/>
            <person name="Davies K.M."/>
            <person name="Delmans M."/>
            <person name="Demura T."/>
            <person name="Dierschke T."/>
            <person name="Dolan L."/>
            <person name="Dorantes-Acosta A.E."/>
            <person name="Eklund D.M."/>
            <person name="Florent S.N."/>
            <person name="Flores-Sandoval E."/>
            <person name="Fujiyama A."/>
            <person name="Fukuzawa H."/>
            <person name="Galik B."/>
            <person name="Grimanelli D."/>
            <person name="Grimwood J."/>
            <person name="Grossniklaus U."/>
            <person name="Hamada T."/>
            <person name="Haseloff J."/>
            <person name="Hetherington A.J."/>
            <person name="Higo A."/>
            <person name="Hirakawa Y."/>
            <person name="Hundley H.N."/>
            <person name="Ikeda Y."/>
            <person name="Inoue K."/>
            <person name="Inoue S.I."/>
            <person name="Ishida S."/>
            <person name="Jia Q."/>
            <person name="Kakita M."/>
            <person name="Kanazawa T."/>
            <person name="Kawai Y."/>
            <person name="Kawashima T."/>
            <person name="Kennedy M."/>
            <person name="Kinose K."/>
            <person name="Kinoshita T."/>
            <person name="Kohara Y."/>
            <person name="Koide E."/>
            <person name="Komatsu K."/>
            <person name="Kopischke S."/>
            <person name="Kubo M."/>
            <person name="Kyozuka J."/>
            <person name="Lagercrantz U."/>
            <person name="Lin S.S."/>
            <person name="Lindquist E."/>
            <person name="Lipzen A.M."/>
            <person name="Lu C.W."/>
            <person name="De Luna E."/>
            <person name="Martienssen R.A."/>
            <person name="Minamino N."/>
            <person name="Mizutani M."/>
            <person name="Mizutani M."/>
            <person name="Mochizuki N."/>
            <person name="Monte I."/>
            <person name="Mosher R."/>
            <person name="Nagasaki H."/>
            <person name="Nakagami H."/>
            <person name="Naramoto S."/>
            <person name="Nishitani K."/>
            <person name="Ohtani M."/>
            <person name="Okamoto T."/>
            <person name="Okumura M."/>
            <person name="Phillips J."/>
            <person name="Pollak B."/>
            <person name="Reinders A."/>
            <person name="Rovekamp M."/>
            <person name="Sano R."/>
            <person name="Sawa S."/>
            <person name="Schmid M.W."/>
            <person name="Shirakawa M."/>
            <person name="Solano R."/>
            <person name="Spunde A."/>
            <person name="Suetsugu N."/>
            <person name="Sugano S."/>
            <person name="Sugiyama A."/>
            <person name="Sun R."/>
            <person name="Suzuki Y."/>
            <person name="Takenaka M."/>
            <person name="Takezawa D."/>
            <person name="Tomogane H."/>
            <person name="Tsuzuki M."/>
            <person name="Ueda T."/>
            <person name="Umeda M."/>
            <person name="Ward J.M."/>
            <person name="Watanabe Y."/>
            <person name="Yazaki K."/>
            <person name="Yokoyama R."/>
            <person name="Yoshitake Y."/>
            <person name="Yotsui I."/>
            <person name="Zachgo S."/>
            <person name="Schmutz J."/>
        </authorList>
    </citation>
    <scope>NUCLEOTIDE SEQUENCE [LARGE SCALE GENOMIC DNA]</scope>
    <source>
        <strain evidence="2">Tak-1</strain>
    </source>
</reference>
<protein>
    <submittedName>
        <fullName evidence="1">Uncharacterized protein</fullName>
    </submittedName>
</protein>
<proteinExistence type="predicted"/>
<dbReference type="Proteomes" id="UP000244005">
    <property type="component" value="Unassembled WGS sequence"/>
</dbReference>
<evidence type="ECO:0000313" key="2">
    <source>
        <dbReference type="Proteomes" id="UP000244005"/>
    </source>
</evidence>
<name>A0A2R6VXP5_MARPO</name>
<evidence type="ECO:0000313" key="1">
    <source>
        <dbReference type="EMBL" id="PTQ26340.1"/>
    </source>
</evidence>
<organism evidence="1 2">
    <name type="scientific">Marchantia polymorpha</name>
    <name type="common">Common liverwort</name>
    <name type="synonym">Marchantia aquatica</name>
    <dbReference type="NCBI Taxonomy" id="3197"/>
    <lineage>
        <taxon>Eukaryota</taxon>
        <taxon>Viridiplantae</taxon>
        <taxon>Streptophyta</taxon>
        <taxon>Embryophyta</taxon>
        <taxon>Marchantiophyta</taxon>
        <taxon>Marchantiopsida</taxon>
        <taxon>Marchantiidae</taxon>
        <taxon>Marchantiales</taxon>
        <taxon>Marchantiaceae</taxon>
        <taxon>Marchantia</taxon>
    </lineage>
</organism>
<dbReference type="EMBL" id="KZ774657">
    <property type="protein sequence ID" value="PTQ26340.1"/>
    <property type="molecule type" value="Genomic_DNA"/>
</dbReference>
<accession>A0A2R6VXP5</accession>